<dbReference type="Proteomes" id="UP000324222">
    <property type="component" value="Unassembled WGS sequence"/>
</dbReference>
<evidence type="ECO:0000313" key="2">
    <source>
        <dbReference type="Proteomes" id="UP000324222"/>
    </source>
</evidence>
<evidence type="ECO:0000313" key="1">
    <source>
        <dbReference type="EMBL" id="MPC36737.1"/>
    </source>
</evidence>
<keyword evidence="2" id="KW-1185">Reference proteome</keyword>
<organism evidence="1 2">
    <name type="scientific">Portunus trituberculatus</name>
    <name type="common">Swimming crab</name>
    <name type="synonym">Neptunus trituberculatus</name>
    <dbReference type="NCBI Taxonomy" id="210409"/>
    <lineage>
        <taxon>Eukaryota</taxon>
        <taxon>Metazoa</taxon>
        <taxon>Ecdysozoa</taxon>
        <taxon>Arthropoda</taxon>
        <taxon>Crustacea</taxon>
        <taxon>Multicrustacea</taxon>
        <taxon>Malacostraca</taxon>
        <taxon>Eumalacostraca</taxon>
        <taxon>Eucarida</taxon>
        <taxon>Decapoda</taxon>
        <taxon>Pleocyemata</taxon>
        <taxon>Brachyura</taxon>
        <taxon>Eubrachyura</taxon>
        <taxon>Portunoidea</taxon>
        <taxon>Portunidae</taxon>
        <taxon>Portuninae</taxon>
        <taxon>Portunus</taxon>
    </lineage>
</organism>
<name>A0A5B7EU44_PORTR</name>
<protein>
    <submittedName>
        <fullName evidence="1">Uncharacterized protein</fullName>
    </submittedName>
</protein>
<dbReference type="AlphaFoldDB" id="A0A5B7EU44"/>
<reference evidence="1 2" key="1">
    <citation type="submission" date="2019-05" db="EMBL/GenBank/DDBJ databases">
        <title>Another draft genome of Portunus trituberculatus and its Hox gene families provides insights of decapod evolution.</title>
        <authorList>
            <person name="Jeong J.-H."/>
            <person name="Song I."/>
            <person name="Kim S."/>
            <person name="Choi T."/>
            <person name="Kim D."/>
            <person name="Ryu S."/>
            <person name="Kim W."/>
        </authorList>
    </citation>
    <scope>NUCLEOTIDE SEQUENCE [LARGE SCALE GENOMIC DNA]</scope>
    <source>
        <tissue evidence="1">Muscle</tissue>
    </source>
</reference>
<proteinExistence type="predicted"/>
<accession>A0A5B7EU44</accession>
<sequence>MAFLSLPKFPLKRLLAPGLVIDKQMGYEDDYLKGHNIERNIEKDVVQKSEDQPKLFYKYINGKMKNKKTIERIVKEGRHIKQQRK</sequence>
<dbReference type="EMBL" id="VSRR010003593">
    <property type="protein sequence ID" value="MPC36737.1"/>
    <property type="molecule type" value="Genomic_DNA"/>
</dbReference>
<comment type="caution">
    <text evidence="1">The sequence shown here is derived from an EMBL/GenBank/DDBJ whole genome shotgun (WGS) entry which is preliminary data.</text>
</comment>
<gene>
    <name evidence="1" type="ORF">E2C01_030204</name>
</gene>